<evidence type="ECO:0000256" key="1">
    <source>
        <dbReference type="SAM" id="MobiDB-lite"/>
    </source>
</evidence>
<name>A0A7S3CFA2_9CHLO</name>
<feature type="region of interest" description="Disordered" evidence="1">
    <location>
        <begin position="327"/>
        <end position="359"/>
    </location>
</feature>
<feature type="transmembrane region" description="Helical" evidence="2">
    <location>
        <begin position="58"/>
        <end position="77"/>
    </location>
</feature>
<keyword evidence="6" id="KW-1185">Reference proteome</keyword>
<gene>
    <name evidence="3" type="ORF">CROS1456_LOCUS7791</name>
    <name evidence="4" type="ORF">CROS1456_LOCUS7792</name>
    <name evidence="5" type="ORF">HKI87_04g27000</name>
</gene>
<protein>
    <recommendedName>
        <fullName evidence="7">TLC domain-containing protein</fullName>
    </recommendedName>
</protein>
<evidence type="ECO:0000256" key="2">
    <source>
        <dbReference type="SAM" id="Phobius"/>
    </source>
</evidence>
<sequence>MVSIVEWCESNWGFSPPSYVDSWHFRLPLFWITMWTIGEVVAAKIYKDVRQSCKKISLLHCIVAFALSSVWLAYHFVKSGFSFKDYVLTSYEFPGTFEHHILNISMSYFVVDLPFAIAFHRTFIVHHLLCIAAFMAIQGYLRYWPFEMDFMAWETSPSVAPSHLKQYMLDWFGQDPLESDKQMQLLMGGFNGVFNLWMAELGGLFFHINRAFQGTEWEMPSRGLFVLMFTFSRCYLWPMYIRYLYEEAARTRTAFHFIGGGLETGLFLTNLHFLWKNLKPILKTGRLMPKKPRYYHREWLEKHPSMFRAASFFVPKDKIDLKRRASYQSSKDLSMEEELLSTGSKGSVRSRSNGTKKSN</sequence>
<accession>A0A7S3CFA2</accession>
<dbReference type="EMBL" id="HBHZ01010137">
    <property type="protein sequence ID" value="CAE0194701.1"/>
    <property type="molecule type" value="Transcribed_RNA"/>
</dbReference>
<proteinExistence type="predicted"/>
<evidence type="ECO:0000313" key="4">
    <source>
        <dbReference type="EMBL" id="CAE0194701.1"/>
    </source>
</evidence>
<feature type="transmembrane region" description="Helical" evidence="2">
    <location>
        <begin position="123"/>
        <end position="141"/>
    </location>
</feature>
<evidence type="ECO:0000313" key="6">
    <source>
        <dbReference type="Proteomes" id="UP001472866"/>
    </source>
</evidence>
<dbReference type="EMBL" id="CP151504">
    <property type="protein sequence ID" value="WZN61166.1"/>
    <property type="molecule type" value="Genomic_DNA"/>
</dbReference>
<dbReference type="AlphaFoldDB" id="A0A7S3CFA2"/>
<feature type="transmembrane region" description="Helical" evidence="2">
    <location>
        <begin position="224"/>
        <end position="241"/>
    </location>
</feature>
<feature type="transmembrane region" description="Helical" evidence="2">
    <location>
        <begin position="97"/>
        <end position="116"/>
    </location>
</feature>
<feature type="transmembrane region" description="Helical" evidence="2">
    <location>
        <begin position="253"/>
        <end position="275"/>
    </location>
</feature>
<keyword evidence="2" id="KW-0812">Transmembrane</keyword>
<evidence type="ECO:0000313" key="5">
    <source>
        <dbReference type="EMBL" id="WZN61166.1"/>
    </source>
</evidence>
<evidence type="ECO:0008006" key="7">
    <source>
        <dbReference type="Google" id="ProtNLM"/>
    </source>
</evidence>
<dbReference type="EMBL" id="HBHZ01010136">
    <property type="protein sequence ID" value="CAE0194700.1"/>
    <property type="molecule type" value="Transcribed_RNA"/>
</dbReference>
<feature type="transmembrane region" description="Helical" evidence="2">
    <location>
        <begin position="193"/>
        <end position="212"/>
    </location>
</feature>
<reference evidence="5 6" key="2">
    <citation type="submission" date="2024-03" db="EMBL/GenBank/DDBJ databases">
        <title>Complete genome sequence of the green alga Chloropicon roscoffensis RCC1871.</title>
        <authorList>
            <person name="Lemieux C."/>
            <person name="Pombert J.-F."/>
            <person name="Otis C."/>
            <person name="Turmel M."/>
        </authorList>
    </citation>
    <scope>NUCLEOTIDE SEQUENCE [LARGE SCALE GENOMIC DNA]</scope>
    <source>
        <strain evidence="5 6">RCC1871</strain>
    </source>
</reference>
<organism evidence="4">
    <name type="scientific">Chloropicon roscoffensis</name>
    <dbReference type="NCBI Taxonomy" id="1461544"/>
    <lineage>
        <taxon>Eukaryota</taxon>
        <taxon>Viridiplantae</taxon>
        <taxon>Chlorophyta</taxon>
        <taxon>Chloropicophyceae</taxon>
        <taxon>Chloropicales</taxon>
        <taxon>Chloropicaceae</taxon>
        <taxon>Chloropicon</taxon>
    </lineage>
</organism>
<reference evidence="4" key="1">
    <citation type="submission" date="2021-01" db="EMBL/GenBank/DDBJ databases">
        <authorList>
            <person name="Corre E."/>
            <person name="Pelletier E."/>
            <person name="Niang G."/>
            <person name="Scheremetjew M."/>
            <person name="Finn R."/>
            <person name="Kale V."/>
            <person name="Holt S."/>
            <person name="Cochrane G."/>
            <person name="Meng A."/>
            <person name="Brown T."/>
            <person name="Cohen L."/>
        </authorList>
    </citation>
    <scope>NUCLEOTIDE SEQUENCE</scope>
    <source>
        <strain evidence="4">RCC1871</strain>
    </source>
</reference>
<feature type="compositionally biased region" description="Polar residues" evidence="1">
    <location>
        <begin position="341"/>
        <end position="359"/>
    </location>
</feature>
<evidence type="ECO:0000313" key="3">
    <source>
        <dbReference type="EMBL" id="CAE0194700.1"/>
    </source>
</evidence>
<feature type="transmembrane region" description="Helical" evidence="2">
    <location>
        <begin position="25"/>
        <end position="46"/>
    </location>
</feature>
<dbReference type="Proteomes" id="UP001472866">
    <property type="component" value="Chromosome 04"/>
</dbReference>
<keyword evidence="2" id="KW-1133">Transmembrane helix</keyword>
<keyword evidence="2" id="KW-0472">Membrane</keyword>